<accession>A0ACB7VY43</accession>
<dbReference type="Proteomes" id="UP000827976">
    <property type="component" value="Chromosome 6"/>
</dbReference>
<comment type="caution">
    <text evidence="1">The sequence shown here is derived from an EMBL/GenBank/DDBJ whole genome shotgun (WGS) entry which is preliminary data.</text>
</comment>
<reference evidence="2" key="1">
    <citation type="journal article" date="2022" name="Nat. Commun.">
        <title>Chromosome evolution and the genetic basis of agronomically important traits in greater yam.</title>
        <authorList>
            <person name="Bredeson J.V."/>
            <person name="Lyons J.B."/>
            <person name="Oniyinde I.O."/>
            <person name="Okereke N.R."/>
            <person name="Kolade O."/>
            <person name="Nnabue I."/>
            <person name="Nwadili C.O."/>
            <person name="Hribova E."/>
            <person name="Parker M."/>
            <person name="Nwogha J."/>
            <person name="Shu S."/>
            <person name="Carlson J."/>
            <person name="Kariba R."/>
            <person name="Muthemba S."/>
            <person name="Knop K."/>
            <person name="Barton G.J."/>
            <person name="Sherwood A.V."/>
            <person name="Lopez-Montes A."/>
            <person name="Asiedu R."/>
            <person name="Jamnadass R."/>
            <person name="Muchugi A."/>
            <person name="Goodstein D."/>
            <person name="Egesi C.N."/>
            <person name="Featherston J."/>
            <person name="Asfaw A."/>
            <person name="Simpson G.G."/>
            <person name="Dolezel J."/>
            <person name="Hendre P.S."/>
            <person name="Van Deynze A."/>
            <person name="Kumar P.L."/>
            <person name="Obidiegwu J.E."/>
            <person name="Bhattacharjee R."/>
            <person name="Rokhsar D.S."/>
        </authorList>
    </citation>
    <scope>NUCLEOTIDE SEQUENCE [LARGE SCALE GENOMIC DNA]</scope>
    <source>
        <strain evidence="2">cv. TDa95/00328</strain>
    </source>
</reference>
<gene>
    <name evidence="1" type="ORF">IHE45_06G068700</name>
</gene>
<protein>
    <submittedName>
        <fullName evidence="1">Uncharacterized protein</fullName>
    </submittedName>
</protein>
<evidence type="ECO:0000313" key="2">
    <source>
        <dbReference type="Proteomes" id="UP000827976"/>
    </source>
</evidence>
<evidence type="ECO:0000313" key="1">
    <source>
        <dbReference type="EMBL" id="KAH7679594.1"/>
    </source>
</evidence>
<organism evidence="1 2">
    <name type="scientific">Dioscorea alata</name>
    <name type="common">Purple yam</name>
    <dbReference type="NCBI Taxonomy" id="55571"/>
    <lineage>
        <taxon>Eukaryota</taxon>
        <taxon>Viridiplantae</taxon>
        <taxon>Streptophyta</taxon>
        <taxon>Embryophyta</taxon>
        <taxon>Tracheophyta</taxon>
        <taxon>Spermatophyta</taxon>
        <taxon>Magnoliopsida</taxon>
        <taxon>Liliopsida</taxon>
        <taxon>Dioscoreales</taxon>
        <taxon>Dioscoreaceae</taxon>
        <taxon>Dioscorea</taxon>
    </lineage>
</organism>
<keyword evidence="2" id="KW-1185">Reference proteome</keyword>
<dbReference type="EMBL" id="CM037016">
    <property type="protein sequence ID" value="KAH7679594.1"/>
    <property type="molecule type" value="Genomic_DNA"/>
</dbReference>
<name>A0ACB7VY43_DIOAL</name>
<proteinExistence type="predicted"/>
<sequence>MEIVTRRVKNYHTESNCSTPFVSAPSSPKFSSATAADDRYNYYYSYTSAPTSPARALAIYDHFNSLSNSAAAATTTTTTTNNNSLSDDDFAFDFSGNLEKQGHQSSLTAADELFDSGIIRPLNPIPKHQIKESTRDRGRERPNSFSPSISHPHSRSRKGSRSLSPLRRGSIDDTPDCLLADKSPTSPAPSAAKGTGGSRKWRLRDLLLFRSASEGRATGNQSKDPLRKYTLLTSSPTRGLGGEDSKNSSFRSTASNGVRPPARSAHEKHYTANRAAAEELKKKTALPYRQGLFGCLRFNPAVNSIARGFSNQSFNHRR</sequence>